<sequence length="91" mass="10302">MPANPPICLVVELNELHVKMKRGEDYDHETLTGGAVKARFDADASNTDPATLFELVTVAVPNAQQPFRLLVRPSLYIFCMTYLYKRYLDTP</sequence>
<gene>
    <name evidence="1" type="ORF">VN97_g2701</name>
</gene>
<reference evidence="1" key="1">
    <citation type="submission" date="2015-06" db="EMBL/GenBank/DDBJ databases">
        <authorList>
            <person name="Nguyen H."/>
        </authorList>
    </citation>
    <scope>NUCLEOTIDE SEQUENCE</scope>
    <source>
        <strain evidence="1">DAOM 180753</strain>
    </source>
</reference>
<dbReference type="EMBL" id="LACB01000054">
    <property type="protein sequence ID" value="KAJ9490552.1"/>
    <property type="molecule type" value="Genomic_DNA"/>
</dbReference>
<name>A0AAI9TP36_PENTH</name>
<organism evidence="1 2">
    <name type="scientific">Penicillium thymicola</name>
    <dbReference type="NCBI Taxonomy" id="293382"/>
    <lineage>
        <taxon>Eukaryota</taxon>
        <taxon>Fungi</taxon>
        <taxon>Dikarya</taxon>
        <taxon>Ascomycota</taxon>
        <taxon>Pezizomycotina</taxon>
        <taxon>Eurotiomycetes</taxon>
        <taxon>Eurotiomycetidae</taxon>
        <taxon>Eurotiales</taxon>
        <taxon>Aspergillaceae</taxon>
        <taxon>Penicillium</taxon>
    </lineage>
</organism>
<dbReference type="AlphaFoldDB" id="A0AAI9TP36"/>
<evidence type="ECO:0000313" key="1">
    <source>
        <dbReference type="EMBL" id="KAJ9490552.1"/>
    </source>
</evidence>
<dbReference type="Proteomes" id="UP001227192">
    <property type="component" value="Unassembled WGS sequence"/>
</dbReference>
<proteinExistence type="predicted"/>
<evidence type="ECO:0000313" key="2">
    <source>
        <dbReference type="Proteomes" id="UP001227192"/>
    </source>
</evidence>
<accession>A0AAI9TP36</accession>
<comment type="caution">
    <text evidence="1">The sequence shown here is derived from an EMBL/GenBank/DDBJ whole genome shotgun (WGS) entry which is preliminary data.</text>
</comment>
<reference evidence="1" key="2">
    <citation type="journal article" date="2016" name="Fungal Biol.">
        <title>Ochratoxin A production by Penicillium thymicola.</title>
        <authorList>
            <person name="Nguyen H.D.T."/>
            <person name="McMullin D.R."/>
            <person name="Ponomareva E."/>
            <person name="Riley R."/>
            <person name="Pomraning K.R."/>
            <person name="Baker S.E."/>
            <person name="Seifert K.A."/>
        </authorList>
    </citation>
    <scope>NUCLEOTIDE SEQUENCE</scope>
    <source>
        <strain evidence="1">DAOM 180753</strain>
    </source>
</reference>
<protein>
    <submittedName>
        <fullName evidence="1">Uncharacterized protein</fullName>
    </submittedName>
</protein>
<keyword evidence="2" id="KW-1185">Reference proteome</keyword>